<accession>A0A1S8KPR7</accession>
<protein>
    <submittedName>
        <fullName evidence="1">Uncharacterized protein</fullName>
    </submittedName>
</protein>
<comment type="caution">
    <text evidence="1">The sequence shown here is derived from an EMBL/GenBank/DDBJ whole genome shotgun (WGS) entry which is preliminary data.</text>
</comment>
<evidence type="ECO:0000313" key="2">
    <source>
        <dbReference type="Proteomes" id="UP000190409"/>
    </source>
</evidence>
<organism evidence="1 2">
    <name type="scientific">Dolosigranulum pigrum</name>
    <dbReference type="NCBI Taxonomy" id="29394"/>
    <lineage>
        <taxon>Bacteria</taxon>
        <taxon>Bacillati</taxon>
        <taxon>Bacillota</taxon>
        <taxon>Bacilli</taxon>
        <taxon>Lactobacillales</taxon>
        <taxon>Carnobacteriaceae</taxon>
        <taxon>Dolosigranulum</taxon>
    </lineage>
</organism>
<dbReference type="Proteomes" id="UP000190409">
    <property type="component" value="Unassembled WGS sequence"/>
</dbReference>
<sequence>MTVEKFKQMDNKELKLYVGGENSTVYEFGRRIGQDISDATDAIVDGAVGACQAVNLCDGN</sequence>
<dbReference type="EMBL" id="MUYF01000003">
    <property type="protein sequence ID" value="OOL81727.1"/>
    <property type="molecule type" value="Genomic_DNA"/>
</dbReference>
<dbReference type="AlphaFoldDB" id="A0A1S8KPR7"/>
<name>A0A1S8KPR7_9LACT</name>
<gene>
    <name evidence="1" type="ORF">BWX42_08490</name>
</gene>
<evidence type="ECO:0000313" key="1">
    <source>
        <dbReference type="EMBL" id="OOL81727.1"/>
    </source>
</evidence>
<reference evidence="1 2" key="1">
    <citation type="submission" date="2017-01" db="EMBL/GenBank/DDBJ databases">
        <title>Complete Genome Sequence of Dolosigranulum pigrum isolated from a Patient with interstitial lung disease.</title>
        <authorList>
            <person name="Mukhopadhyay R."/>
            <person name="Joaquin J."/>
            <person name="Hogue R."/>
            <person name="Fitzgerald S."/>
            <person name="Jospin G."/>
            <person name="Eisen J.A."/>
            <person name="Chaturvedi V."/>
        </authorList>
    </citation>
    <scope>NUCLEOTIDE SEQUENCE [LARGE SCALE GENOMIC DNA]</scope>
    <source>
        <strain evidence="1 2">15S00348</strain>
    </source>
</reference>
<proteinExistence type="predicted"/>